<name>A0AAD8VWH2_LOLMU</name>
<organism evidence="2 3">
    <name type="scientific">Lolium multiflorum</name>
    <name type="common">Italian ryegrass</name>
    <name type="synonym">Lolium perenne subsp. multiflorum</name>
    <dbReference type="NCBI Taxonomy" id="4521"/>
    <lineage>
        <taxon>Eukaryota</taxon>
        <taxon>Viridiplantae</taxon>
        <taxon>Streptophyta</taxon>
        <taxon>Embryophyta</taxon>
        <taxon>Tracheophyta</taxon>
        <taxon>Spermatophyta</taxon>
        <taxon>Magnoliopsida</taxon>
        <taxon>Liliopsida</taxon>
        <taxon>Poales</taxon>
        <taxon>Poaceae</taxon>
        <taxon>BOP clade</taxon>
        <taxon>Pooideae</taxon>
        <taxon>Poodae</taxon>
        <taxon>Poeae</taxon>
        <taxon>Poeae Chloroplast Group 2 (Poeae type)</taxon>
        <taxon>Loliodinae</taxon>
        <taxon>Loliinae</taxon>
        <taxon>Lolium</taxon>
    </lineage>
</organism>
<evidence type="ECO:0000313" key="2">
    <source>
        <dbReference type="EMBL" id="KAK1626670.1"/>
    </source>
</evidence>
<gene>
    <name evidence="2" type="ORF">QYE76_000985</name>
</gene>
<evidence type="ECO:0000256" key="1">
    <source>
        <dbReference type="SAM" id="MobiDB-lite"/>
    </source>
</evidence>
<proteinExistence type="predicted"/>
<feature type="compositionally biased region" description="Basic and acidic residues" evidence="1">
    <location>
        <begin position="133"/>
        <end position="145"/>
    </location>
</feature>
<dbReference type="AlphaFoldDB" id="A0AAD8VWH2"/>
<dbReference type="Proteomes" id="UP001231189">
    <property type="component" value="Unassembled WGS sequence"/>
</dbReference>
<reference evidence="2" key="1">
    <citation type="submission" date="2023-07" db="EMBL/GenBank/DDBJ databases">
        <title>A chromosome-level genome assembly of Lolium multiflorum.</title>
        <authorList>
            <person name="Chen Y."/>
            <person name="Copetti D."/>
            <person name="Kolliker R."/>
            <person name="Studer B."/>
        </authorList>
    </citation>
    <scope>NUCLEOTIDE SEQUENCE</scope>
    <source>
        <strain evidence="2">02402/16</strain>
        <tissue evidence="2">Leaf</tissue>
    </source>
</reference>
<sequence length="145" mass="16039">MTCERIEQERYTDNNNYVLESVGELFWVSDDGWIRRNTCAMCDGDFVVPELVVMVYALVEDADGDDIGKMRWVERDGCSLGDRVLFLGLPASFTMDATQLGIDGRRPGLAFVKKTGAAMSSSSSRAVGTVGSCREERREPNADVL</sequence>
<protein>
    <submittedName>
        <fullName evidence="2">Uncharacterized protein</fullName>
    </submittedName>
</protein>
<comment type="caution">
    <text evidence="2">The sequence shown here is derived from an EMBL/GenBank/DDBJ whole genome shotgun (WGS) entry which is preliminary data.</text>
</comment>
<keyword evidence="3" id="KW-1185">Reference proteome</keyword>
<dbReference type="EMBL" id="JAUUTY010000005">
    <property type="protein sequence ID" value="KAK1626670.1"/>
    <property type="molecule type" value="Genomic_DNA"/>
</dbReference>
<feature type="region of interest" description="Disordered" evidence="1">
    <location>
        <begin position="122"/>
        <end position="145"/>
    </location>
</feature>
<accession>A0AAD8VWH2</accession>
<evidence type="ECO:0000313" key="3">
    <source>
        <dbReference type="Proteomes" id="UP001231189"/>
    </source>
</evidence>